<evidence type="ECO:0000259" key="1">
    <source>
        <dbReference type="Pfam" id="PF12728"/>
    </source>
</evidence>
<dbReference type="NCBIfam" id="TIGR01764">
    <property type="entry name" value="excise"/>
    <property type="match status" value="1"/>
</dbReference>
<organism evidence="2 3">
    <name type="scientific">Allofournierella massiliensis</name>
    <dbReference type="NCBI Taxonomy" id="1650663"/>
    <lineage>
        <taxon>Bacteria</taxon>
        <taxon>Bacillati</taxon>
        <taxon>Bacillota</taxon>
        <taxon>Clostridia</taxon>
        <taxon>Eubacteriales</taxon>
        <taxon>Oscillospiraceae</taxon>
        <taxon>Allofournierella</taxon>
    </lineage>
</organism>
<reference evidence="3" key="2">
    <citation type="submission" date="2023-06" db="EMBL/GenBank/DDBJ databases">
        <title>Identification and characterization of horizontal gene transfer across gut microbiota members of farm animals based on homology search.</title>
        <authorList>
            <person name="Zeman M."/>
            <person name="Kubasova T."/>
            <person name="Jahodarova E."/>
            <person name="Nykrynova M."/>
            <person name="Rychlik I."/>
        </authorList>
    </citation>
    <scope>NUCLEOTIDE SEQUENCE [LARGE SCALE GENOMIC DNA]</scope>
    <source>
        <strain evidence="3">ET340</strain>
    </source>
</reference>
<sequence length="52" mass="6106">MCYSIAEVELILGISRPSVIKLLKQNEFKWFKVGTVYRISKPSFDEWLKNTV</sequence>
<accession>A0ABT7URQ5</accession>
<keyword evidence="3" id="KW-1185">Reference proteome</keyword>
<dbReference type="Proteomes" id="UP001529380">
    <property type="component" value="Unassembled WGS sequence"/>
</dbReference>
<evidence type="ECO:0000313" key="2">
    <source>
        <dbReference type="EMBL" id="MDM8201567.1"/>
    </source>
</evidence>
<gene>
    <name evidence="2" type="ORF">QUW08_09745</name>
</gene>
<dbReference type="InterPro" id="IPR010093">
    <property type="entry name" value="SinI_DNA-bd"/>
</dbReference>
<reference evidence="2 3" key="3">
    <citation type="submission" date="2023-06" db="EMBL/GenBank/DDBJ databases">
        <authorList>
            <person name="Zeman M."/>
            <person name="Kubasova T."/>
            <person name="Jahodarova E."/>
            <person name="Nykrynova M."/>
            <person name="Rychlik I."/>
        </authorList>
    </citation>
    <scope>NUCLEOTIDE SEQUENCE [LARGE SCALE GENOMIC DNA]</scope>
    <source>
        <strain evidence="2 3">ET340</strain>
    </source>
</reference>
<feature type="domain" description="Helix-turn-helix" evidence="1">
    <location>
        <begin position="3"/>
        <end position="50"/>
    </location>
</feature>
<dbReference type="EMBL" id="JAUDCL010000016">
    <property type="protein sequence ID" value="MDM8201567.1"/>
    <property type="molecule type" value="Genomic_DNA"/>
</dbReference>
<name>A0ABT7URQ5_9FIRM</name>
<proteinExistence type="predicted"/>
<evidence type="ECO:0000313" key="3">
    <source>
        <dbReference type="Proteomes" id="UP001529380"/>
    </source>
</evidence>
<dbReference type="Pfam" id="PF12728">
    <property type="entry name" value="HTH_17"/>
    <property type="match status" value="1"/>
</dbReference>
<comment type="caution">
    <text evidence="2">The sequence shown here is derived from an EMBL/GenBank/DDBJ whole genome shotgun (WGS) entry which is preliminary data.</text>
</comment>
<reference evidence="2 3" key="1">
    <citation type="submission" date="2023-06" db="EMBL/GenBank/DDBJ databases">
        <title>Identification and characterization of horizontal gene transfer across gut microbiota members of farm animals based on homology search.</title>
        <authorList>
            <person name="Schwarzerova J."/>
            <person name="Nykrynova M."/>
            <person name="Jureckova K."/>
            <person name="Cejkova D."/>
            <person name="Rychlik I."/>
        </authorList>
    </citation>
    <scope>NUCLEOTIDE SEQUENCE [LARGE SCALE GENOMIC DNA]</scope>
    <source>
        <strain evidence="2 3">ET340</strain>
    </source>
</reference>
<protein>
    <submittedName>
        <fullName evidence="2">Helix-turn-helix domain-containing protein</fullName>
    </submittedName>
</protein>
<dbReference type="InterPro" id="IPR041657">
    <property type="entry name" value="HTH_17"/>
</dbReference>